<proteinExistence type="predicted"/>
<gene>
    <name evidence="1" type="ORF">TM448B02946_0006</name>
</gene>
<sequence length="98" mass="11493">MRKEKIVCCVAVALLLMVVWIARVATPQYNFFEKDNYRIVKNGVGKYWVEEQFAPDPLGWSCSQPCIEFNTNQDADNYLQEIIKRRTHVVVKELTVKR</sequence>
<reference evidence="1" key="1">
    <citation type="submission" date="2020-03" db="EMBL/GenBank/DDBJ databases">
        <title>The deep terrestrial virosphere.</title>
        <authorList>
            <person name="Holmfeldt K."/>
            <person name="Nilsson E."/>
            <person name="Simone D."/>
            <person name="Lopez-Fernandez M."/>
            <person name="Wu X."/>
            <person name="de Brujin I."/>
            <person name="Lundin D."/>
            <person name="Andersson A."/>
            <person name="Bertilsson S."/>
            <person name="Dopson M."/>
        </authorList>
    </citation>
    <scope>NUCLEOTIDE SEQUENCE</scope>
    <source>
        <strain evidence="1">TM448B02946</strain>
    </source>
</reference>
<protein>
    <submittedName>
        <fullName evidence="1">Uncharacterized protein</fullName>
    </submittedName>
</protein>
<evidence type="ECO:0000313" key="1">
    <source>
        <dbReference type="EMBL" id="QJI02139.1"/>
    </source>
</evidence>
<name>A0A6M3XVZ8_9ZZZZ</name>
<accession>A0A6M3XVZ8</accession>
<organism evidence="1">
    <name type="scientific">viral metagenome</name>
    <dbReference type="NCBI Taxonomy" id="1070528"/>
    <lineage>
        <taxon>unclassified sequences</taxon>
        <taxon>metagenomes</taxon>
        <taxon>organismal metagenomes</taxon>
    </lineage>
</organism>
<dbReference type="EMBL" id="MT144977">
    <property type="protein sequence ID" value="QJI02139.1"/>
    <property type="molecule type" value="Genomic_DNA"/>
</dbReference>
<dbReference type="AlphaFoldDB" id="A0A6M3XVZ8"/>